<feature type="signal peptide" evidence="1">
    <location>
        <begin position="1"/>
        <end position="18"/>
    </location>
</feature>
<proteinExistence type="predicted"/>
<dbReference type="Proteomes" id="UP000295008">
    <property type="component" value="Unassembled WGS sequence"/>
</dbReference>
<evidence type="ECO:0000313" key="3">
    <source>
        <dbReference type="Proteomes" id="UP000295008"/>
    </source>
</evidence>
<dbReference type="PROSITE" id="PS51257">
    <property type="entry name" value="PROKAR_LIPOPROTEIN"/>
    <property type="match status" value="1"/>
</dbReference>
<dbReference type="Pfam" id="PF14276">
    <property type="entry name" value="DUF4363"/>
    <property type="match status" value="1"/>
</dbReference>
<accession>A0A4R1RND1</accession>
<dbReference type="EMBL" id="SLUN01000014">
    <property type="protein sequence ID" value="TCL67342.1"/>
    <property type="molecule type" value="Genomic_DNA"/>
</dbReference>
<organism evidence="2 3">
    <name type="scientific">Hydrogenispora ethanolica</name>
    <dbReference type="NCBI Taxonomy" id="1082276"/>
    <lineage>
        <taxon>Bacteria</taxon>
        <taxon>Bacillati</taxon>
        <taxon>Bacillota</taxon>
        <taxon>Hydrogenispora</taxon>
    </lineage>
</organism>
<gene>
    <name evidence="2" type="ORF">EDC14_101430</name>
</gene>
<name>A0A4R1RND1_HYDET</name>
<dbReference type="OrthoDB" id="3034917at2"/>
<protein>
    <submittedName>
        <fullName evidence="2">Uncharacterized protein DUF4363</fullName>
    </submittedName>
</protein>
<keyword evidence="3" id="KW-1185">Reference proteome</keyword>
<comment type="caution">
    <text evidence="2">The sequence shown here is derived from an EMBL/GenBank/DDBJ whole genome shotgun (WGS) entry which is preliminary data.</text>
</comment>
<dbReference type="AlphaFoldDB" id="A0A4R1RND1"/>
<dbReference type="RefSeq" id="WP_132014603.1">
    <property type="nucleotide sequence ID" value="NZ_SLUN01000014.1"/>
</dbReference>
<sequence>MKKHILFSLILITCTVMVCSCALLRQPLDGMSGFSRHLKETENHIRKEEWKEAAINLRKATQSWYRIKPFLQVDIDHDYVNNIEADFIRLRSNIETTQKADSLTAILLIQDNWKHIGSM</sequence>
<reference evidence="2 3" key="1">
    <citation type="submission" date="2019-03" db="EMBL/GenBank/DDBJ databases">
        <title>Genomic Encyclopedia of Type Strains, Phase IV (KMG-IV): sequencing the most valuable type-strain genomes for metagenomic binning, comparative biology and taxonomic classification.</title>
        <authorList>
            <person name="Goeker M."/>
        </authorList>
    </citation>
    <scope>NUCLEOTIDE SEQUENCE [LARGE SCALE GENOMIC DNA]</scope>
    <source>
        <strain evidence="2 3">LX-B</strain>
    </source>
</reference>
<dbReference type="InterPro" id="IPR025373">
    <property type="entry name" value="DUF4363"/>
</dbReference>
<evidence type="ECO:0000313" key="2">
    <source>
        <dbReference type="EMBL" id="TCL67342.1"/>
    </source>
</evidence>
<feature type="chain" id="PRO_5039694061" evidence="1">
    <location>
        <begin position="19"/>
        <end position="119"/>
    </location>
</feature>
<keyword evidence="1" id="KW-0732">Signal</keyword>
<evidence type="ECO:0000256" key="1">
    <source>
        <dbReference type="SAM" id="SignalP"/>
    </source>
</evidence>